<dbReference type="OrthoDB" id="9803735at2"/>
<dbReference type="Gene3D" id="3.40.190.10">
    <property type="entry name" value="Periplasmic binding protein-like II"/>
    <property type="match status" value="2"/>
</dbReference>
<protein>
    <recommendedName>
        <fullName evidence="5">HTH lysR-type domain-containing protein</fullName>
    </recommendedName>
</protein>
<dbReference type="SUPFAM" id="SSF53850">
    <property type="entry name" value="Periplasmic binding protein-like II"/>
    <property type="match status" value="1"/>
</dbReference>
<name>A0A4R5NH90_9LACO</name>
<dbReference type="RefSeq" id="WP_010619197.1">
    <property type="nucleotide sequence ID" value="NZ_PUFO01000082.1"/>
</dbReference>
<keyword evidence="4" id="KW-0804">Transcription</keyword>
<keyword evidence="2" id="KW-0805">Transcription regulation</keyword>
<accession>A0A4R5NH90</accession>
<evidence type="ECO:0000313" key="7">
    <source>
        <dbReference type="Proteomes" id="UP000294854"/>
    </source>
</evidence>
<dbReference type="InterPro" id="IPR036388">
    <property type="entry name" value="WH-like_DNA-bd_sf"/>
</dbReference>
<organism evidence="6 7">
    <name type="scientific">Secundilactobacillus malefermentans</name>
    <dbReference type="NCBI Taxonomy" id="176292"/>
    <lineage>
        <taxon>Bacteria</taxon>
        <taxon>Bacillati</taxon>
        <taxon>Bacillota</taxon>
        <taxon>Bacilli</taxon>
        <taxon>Lactobacillales</taxon>
        <taxon>Lactobacillaceae</taxon>
        <taxon>Secundilactobacillus</taxon>
    </lineage>
</organism>
<evidence type="ECO:0000256" key="3">
    <source>
        <dbReference type="ARBA" id="ARBA00023125"/>
    </source>
</evidence>
<dbReference type="PANTHER" id="PTHR30419">
    <property type="entry name" value="HTH-TYPE TRANSCRIPTIONAL REGULATOR YBHD"/>
    <property type="match status" value="1"/>
</dbReference>
<dbReference type="InterPro" id="IPR005119">
    <property type="entry name" value="LysR_subst-bd"/>
</dbReference>
<feature type="domain" description="HTH lysR-type" evidence="5">
    <location>
        <begin position="1"/>
        <end position="58"/>
    </location>
</feature>
<dbReference type="PRINTS" id="PR00039">
    <property type="entry name" value="HTHLYSR"/>
</dbReference>
<sequence length="290" mass="32546">MNSRDLAYFKQLVIDRNYTKTAEHFGVTQPTITYAIKRLEAELAAPLFIRNRSHRELTLTLSGKSFSKHANKILKELETAKADLLAITHEKVRFGLPPIIGTYYFPQLANRLIRADLMAHMDTIEAGSVTLQQQLIDKQLDVALLGVIHPEPIAGIKTMTLAQTKFKIITSPIHHLATQSEIAFGQLKNEPFITLKEGFIHSAAFQQLADKNQFQPNVVYTTPDIDVLKGMVRENVGVGFLTELAIANDQTVHSLALTDADQRHFDIVLAYREQTNPLVKQLVSVLQEPI</sequence>
<keyword evidence="3" id="KW-0238">DNA-binding</keyword>
<evidence type="ECO:0000313" key="6">
    <source>
        <dbReference type="EMBL" id="TDG73913.1"/>
    </source>
</evidence>
<evidence type="ECO:0000256" key="1">
    <source>
        <dbReference type="ARBA" id="ARBA00009437"/>
    </source>
</evidence>
<dbReference type="Pfam" id="PF00126">
    <property type="entry name" value="HTH_1"/>
    <property type="match status" value="1"/>
</dbReference>
<dbReference type="STRING" id="1122149.FD44_GL001103"/>
<dbReference type="GO" id="GO:0005829">
    <property type="term" value="C:cytosol"/>
    <property type="evidence" value="ECO:0007669"/>
    <property type="project" value="TreeGrafter"/>
</dbReference>
<dbReference type="GO" id="GO:0003677">
    <property type="term" value="F:DNA binding"/>
    <property type="evidence" value="ECO:0007669"/>
    <property type="project" value="UniProtKB-KW"/>
</dbReference>
<keyword evidence="7" id="KW-1185">Reference proteome</keyword>
<dbReference type="AlphaFoldDB" id="A0A4R5NH90"/>
<dbReference type="Gene3D" id="1.10.10.10">
    <property type="entry name" value="Winged helix-like DNA-binding domain superfamily/Winged helix DNA-binding domain"/>
    <property type="match status" value="1"/>
</dbReference>
<reference evidence="6 7" key="1">
    <citation type="journal article" date="2019" name="Appl. Microbiol. Biotechnol.">
        <title>Uncovering carbohydrate metabolism through a genotype-phenotype association study of 56 lactic acid bacteria genomes.</title>
        <authorList>
            <person name="Buron-Moles G."/>
            <person name="Chailyan A."/>
            <person name="Dolejs I."/>
            <person name="Forster J."/>
            <person name="Miks M.H."/>
        </authorList>
    </citation>
    <scope>NUCLEOTIDE SEQUENCE [LARGE SCALE GENOMIC DNA]</scope>
    <source>
        <strain evidence="6 7">ATCC 49373</strain>
    </source>
</reference>
<dbReference type="InterPro" id="IPR036390">
    <property type="entry name" value="WH_DNA-bd_sf"/>
</dbReference>
<dbReference type="GO" id="GO:0003700">
    <property type="term" value="F:DNA-binding transcription factor activity"/>
    <property type="evidence" value="ECO:0007669"/>
    <property type="project" value="InterPro"/>
</dbReference>
<dbReference type="Pfam" id="PF03466">
    <property type="entry name" value="LysR_substrate"/>
    <property type="match status" value="1"/>
</dbReference>
<evidence type="ECO:0000256" key="2">
    <source>
        <dbReference type="ARBA" id="ARBA00023015"/>
    </source>
</evidence>
<evidence type="ECO:0000256" key="4">
    <source>
        <dbReference type="ARBA" id="ARBA00023163"/>
    </source>
</evidence>
<gene>
    <name evidence="6" type="ORF">C5L31_001177</name>
</gene>
<evidence type="ECO:0000259" key="5">
    <source>
        <dbReference type="PROSITE" id="PS50931"/>
    </source>
</evidence>
<dbReference type="EMBL" id="PUFO01000082">
    <property type="protein sequence ID" value="TDG73913.1"/>
    <property type="molecule type" value="Genomic_DNA"/>
</dbReference>
<dbReference type="PROSITE" id="PS50931">
    <property type="entry name" value="HTH_LYSR"/>
    <property type="match status" value="1"/>
</dbReference>
<proteinExistence type="inferred from homology"/>
<dbReference type="PANTHER" id="PTHR30419:SF28">
    <property type="entry name" value="HTH-TYPE TRANSCRIPTIONAL REGULATOR BSDA"/>
    <property type="match status" value="1"/>
</dbReference>
<dbReference type="InterPro" id="IPR000847">
    <property type="entry name" value="LysR_HTH_N"/>
</dbReference>
<comment type="caution">
    <text evidence="6">The sequence shown here is derived from an EMBL/GenBank/DDBJ whole genome shotgun (WGS) entry which is preliminary data.</text>
</comment>
<comment type="similarity">
    <text evidence="1">Belongs to the LysR transcriptional regulatory family.</text>
</comment>
<dbReference type="InterPro" id="IPR050950">
    <property type="entry name" value="HTH-type_LysR_regulators"/>
</dbReference>
<dbReference type="Proteomes" id="UP000294854">
    <property type="component" value="Unassembled WGS sequence"/>
</dbReference>
<dbReference type="SUPFAM" id="SSF46785">
    <property type="entry name" value="Winged helix' DNA-binding domain"/>
    <property type="match status" value="1"/>
</dbReference>